<reference evidence="2" key="1">
    <citation type="submission" date="2017-02" db="UniProtKB">
        <authorList>
            <consortium name="WormBaseParasite"/>
        </authorList>
    </citation>
    <scope>IDENTIFICATION</scope>
</reference>
<evidence type="ECO:0000313" key="1">
    <source>
        <dbReference type="Proteomes" id="UP000036681"/>
    </source>
</evidence>
<dbReference type="AlphaFoldDB" id="A0A0M3HLC3"/>
<proteinExistence type="predicted"/>
<name>A0A0M3HLC3_ASCLU</name>
<sequence length="83" mass="9391">MHETLWEMHRTQDQFIAQVDLLTQKIIELQNTLLMQQHHGYIPLQHPVCVPLTQSTSSSALLHLPVPQASASQFDNANLPLVP</sequence>
<accession>A0A0M3HLC3</accession>
<protein>
    <submittedName>
        <fullName evidence="2">FOXP-CC domain-containing protein</fullName>
    </submittedName>
</protein>
<evidence type="ECO:0000313" key="2">
    <source>
        <dbReference type="WBParaSite" id="ALUE_0000231801-mRNA-1"/>
    </source>
</evidence>
<keyword evidence="1" id="KW-1185">Reference proteome</keyword>
<organism evidence="1 2">
    <name type="scientific">Ascaris lumbricoides</name>
    <name type="common">Giant roundworm</name>
    <dbReference type="NCBI Taxonomy" id="6252"/>
    <lineage>
        <taxon>Eukaryota</taxon>
        <taxon>Metazoa</taxon>
        <taxon>Ecdysozoa</taxon>
        <taxon>Nematoda</taxon>
        <taxon>Chromadorea</taxon>
        <taxon>Rhabditida</taxon>
        <taxon>Spirurina</taxon>
        <taxon>Ascaridomorpha</taxon>
        <taxon>Ascaridoidea</taxon>
        <taxon>Ascarididae</taxon>
        <taxon>Ascaris</taxon>
    </lineage>
</organism>
<dbReference type="Proteomes" id="UP000036681">
    <property type="component" value="Unplaced"/>
</dbReference>
<dbReference type="WBParaSite" id="ALUE_0000231801-mRNA-1">
    <property type="protein sequence ID" value="ALUE_0000231801-mRNA-1"/>
    <property type="gene ID" value="ALUE_0000231801"/>
</dbReference>